<gene>
    <name evidence="1" type="primary">B1049E04.35</name>
</gene>
<dbReference type="EMBL" id="AP005870">
    <property type="protein sequence ID" value="BAD03895.1"/>
    <property type="molecule type" value="Genomic_DNA"/>
</dbReference>
<name>Q6YUD2_ORYSJ</name>
<dbReference type="Proteomes" id="UP000000763">
    <property type="component" value="Chromosome 8"/>
</dbReference>
<sequence>MALSQPLCAGLGTATADTAKDRIEKAGRKFRSLDPELPNLATCEIFLSVVWKFRIGSPR</sequence>
<protein>
    <submittedName>
        <fullName evidence="1">Uncharacterized protein</fullName>
    </submittedName>
</protein>
<reference evidence="2" key="1">
    <citation type="journal article" date="2005" name="Nature">
        <title>The map-based sequence of the rice genome.</title>
        <authorList>
            <consortium name="International rice genome sequencing project (IRGSP)"/>
            <person name="Matsumoto T."/>
            <person name="Wu J."/>
            <person name="Kanamori H."/>
            <person name="Katayose Y."/>
            <person name="Fujisawa M."/>
            <person name="Namiki N."/>
            <person name="Mizuno H."/>
            <person name="Yamamoto K."/>
            <person name="Antonio B.A."/>
            <person name="Baba T."/>
            <person name="Sakata K."/>
            <person name="Nagamura Y."/>
            <person name="Aoki H."/>
            <person name="Arikawa K."/>
            <person name="Arita K."/>
            <person name="Bito T."/>
            <person name="Chiden Y."/>
            <person name="Fujitsuka N."/>
            <person name="Fukunaka R."/>
            <person name="Hamada M."/>
            <person name="Harada C."/>
            <person name="Hayashi A."/>
            <person name="Hijishita S."/>
            <person name="Honda M."/>
            <person name="Hosokawa S."/>
            <person name="Ichikawa Y."/>
            <person name="Idonuma A."/>
            <person name="Iijima M."/>
            <person name="Ikeda M."/>
            <person name="Ikeno M."/>
            <person name="Ito K."/>
            <person name="Ito S."/>
            <person name="Ito T."/>
            <person name="Ito Y."/>
            <person name="Ito Y."/>
            <person name="Iwabuchi A."/>
            <person name="Kamiya K."/>
            <person name="Karasawa W."/>
            <person name="Kurita K."/>
            <person name="Katagiri S."/>
            <person name="Kikuta A."/>
            <person name="Kobayashi H."/>
            <person name="Kobayashi N."/>
            <person name="Machita K."/>
            <person name="Maehara T."/>
            <person name="Masukawa M."/>
            <person name="Mizubayashi T."/>
            <person name="Mukai Y."/>
            <person name="Nagasaki H."/>
            <person name="Nagata Y."/>
            <person name="Naito S."/>
            <person name="Nakashima M."/>
            <person name="Nakama Y."/>
            <person name="Nakamichi Y."/>
            <person name="Nakamura M."/>
            <person name="Meguro A."/>
            <person name="Negishi M."/>
            <person name="Ohta I."/>
            <person name="Ohta T."/>
            <person name="Okamoto M."/>
            <person name="Ono N."/>
            <person name="Saji S."/>
            <person name="Sakaguchi M."/>
            <person name="Sakai K."/>
            <person name="Shibata M."/>
            <person name="Shimokawa T."/>
            <person name="Song J."/>
            <person name="Takazaki Y."/>
            <person name="Terasawa K."/>
            <person name="Tsugane M."/>
            <person name="Tsuji K."/>
            <person name="Ueda S."/>
            <person name="Waki K."/>
            <person name="Yamagata H."/>
            <person name="Yamamoto M."/>
            <person name="Yamamoto S."/>
            <person name="Yamane H."/>
            <person name="Yoshiki S."/>
            <person name="Yoshihara R."/>
            <person name="Yukawa K."/>
            <person name="Zhong H."/>
            <person name="Yano M."/>
            <person name="Yuan Q."/>
            <person name="Ouyang S."/>
            <person name="Liu J."/>
            <person name="Jones K.M."/>
            <person name="Gansberger K."/>
            <person name="Moffat K."/>
            <person name="Hill J."/>
            <person name="Bera J."/>
            <person name="Fadrosh D."/>
            <person name="Jin S."/>
            <person name="Johri S."/>
            <person name="Kim M."/>
            <person name="Overton L."/>
            <person name="Reardon M."/>
            <person name="Tsitrin T."/>
            <person name="Vuong H."/>
            <person name="Weaver B."/>
            <person name="Ciecko A."/>
            <person name="Tallon L."/>
            <person name="Jackson J."/>
            <person name="Pai G."/>
            <person name="Aken S.V."/>
            <person name="Utterback T."/>
            <person name="Reidmuller S."/>
            <person name="Feldblyum T."/>
            <person name="Hsiao J."/>
            <person name="Zismann V."/>
            <person name="Iobst S."/>
            <person name="de Vazeille A.R."/>
            <person name="Buell C.R."/>
            <person name="Ying K."/>
            <person name="Li Y."/>
            <person name="Lu T."/>
            <person name="Huang Y."/>
            <person name="Zhao Q."/>
            <person name="Feng Q."/>
            <person name="Zhang L."/>
            <person name="Zhu J."/>
            <person name="Weng Q."/>
            <person name="Mu J."/>
            <person name="Lu Y."/>
            <person name="Fan D."/>
            <person name="Liu Y."/>
            <person name="Guan J."/>
            <person name="Zhang Y."/>
            <person name="Yu S."/>
            <person name="Liu X."/>
            <person name="Zhang Y."/>
            <person name="Hong G."/>
            <person name="Han B."/>
            <person name="Choisne N."/>
            <person name="Demange N."/>
            <person name="Orjeda G."/>
            <person name="Samain S."/>
            <person name="Cattolico L."/>
            <person name="Pelletier E."/>
            <person name="Couloux A."/>
            <person name="Segurens B."/>
            <person name="Wincker P."/>
            <person name="D'Hont A."/>
            <person name="Scarpelli C."/>
            <person name="Weissenbach J."/>
            <person name="Salanoubat M."/>
            <person name="Quetier F."/>
            <person name="Yu Y."/>
            <person name="Kim H.R."/>
            <person name="Rambo T."/>
            <person name="Currie J."/>
            <person name="Collura K."/>
            <person name="Luo M."/>
            <person name="Yang T."/>
            <person name="Ammiraju J.S.S."/>
            <person name="Engler F."/>
            <person name="Soderlund C."/>
            <person name="Wing R.A."/>
            <person name="Palmer L.E."/>
            <person name="de la Bastide M."/>
            <person name="Spiegel L."/>
            <person name="Nascimento L."/>
            <person name="Zutavern T."/>
            <person name="O'Shaughnessy A."/>
            <person name="Dike S."/>
            <person name="Dedhia N."/>
            <person name="Preston R."/>
            <person name="Balija V."/>
            <person name="McCombie W.R."/>
            <person name="Chow T."/>
            <person name="Chen H."/>
            <person name="Chung M."/>
            <person name="Chen C."/>
            <person name="Shaw J."/>
            <person name="Wu H."/>
            <person name="Hsiao K."/>
            <person name="Chao Y."/>
            <person name="Chu M."/>
            <person name="Cheng C."/>
            <person name="Hour A."/>
            <person name="Lee P."/>
            <person name="Lin S."/>
            <person name="Lin Y."/>
            <person name="Liou J."/>
            <person name="Liu S."/>
            <person name="Hsing Y."/>
            <person name="Raghuvanshi S."/>
            <person name="Mohanty A."/>
            <person name="Bharti A.K."/>
            <person name="Gaur A."/>
            <person name="Gupta V."/>
            <person name="Kumar D."/>
            <person name="Ravi V."/>
            <person name="Vij S."/>
            <person name="Kapur A."/>
            <person name="Khurana P."/>
            <person name="Khurana P."/>
            <person name="Khurana J.P."/>
            <person name="Tyagi A.K."/>
            <person name="Gaikwad K."/>
            <person name="Singh A."/>
            <person name="Dalal V."/>
            <person name="Srivastava S."/>
            <person name="Dixit A."/>
            <person name="Pal A.K."/>
            <person name="Ghazi I.A."/>
            <person name="Yadav M."/>
            <person name="Pandit A."/>
            <person name="Bhargava A."/>
            <person name="Sureshbabu K."/>
            <person name="Batra K."/>
            <person name="Sharma T.R."/>
            <person name="Mohapatra T."/>
            <person name="Singh N.K."/>
            <person name="Messing J."/>
            <person name="Nelson A.B."/>
            <person name="Fuks G."/>
            <person name="Kavchok S."/>
            <person name="Keizer G."/>
            <person name="Linton E."/>
            <person name="Llaca V."/>
            <person name="Song R."/>
            <person name="Tanyolac B."/>
            <person name="Young S."/>
            <person name="Ho-Il K."/>
            <person name="Hahn J.H."/>
            <person name="Sangsakoo G."/>
            <person name="Vanavichit A."/>
            <person name="de Mattos Luiz.A.T."/>
            <person name="Zimmer P.D."/>
            <person name="Malone G."/>
            <person name="Dellagostin O."/>
            <person name="de Oliveira A.C."/>
            <person name="Bevan M."/>
            <person name="Bancroft I."/>
            <person name="Minx P."/>
            <person name="Cordum H."/>
            <person name="Wilson R."/>
            <person name="Cheng Z."/>
            <person name="Jin W."/>
            <person name="Jiang J."/>
            <person name="Leong S.A."/>
            <person name="Iwama H."/>
            <person name="Gojobori T."/>
            <person name="Itoh T."/>
            <person name="Niimura Y."/>
            <person name="Fujii Y."/>
            <person name="Habara T."/>
            <person name="Sakai H."/>
            <person name="Sato Y."/>
            <person name="Wilson G."/>
            <person name="Kumar K."/>
            <person name="McCouch S."/>
            <person name="Juretic N."/>
            <person name="Hoen D."/>
            <person name="Wright S."/>
            <person name="Bruskiewich R."/>
            <person name="Bureau T."/>
            <person name="Miyao A."/>
            <person name="Hirochika H."/>
            <person name="Nishikawa T."/>
            <person name="Kadowaki K."/>
            <person name="Sugiura M."/>
            <person name="Burr B."/>
            <person name="Sasaki T."/>
        </authorList>
    </citation>
    <scope>NUCLEOTIDE SEQUENCE [LARGE SCALE GENOMIC DNA]</scope>
    <source>
        <strain evidence="2">cv. Nipponbare</strain>
    </source>
</reference>
<evidence type="ECO:0000313" key="1">
    <source>
        <dbReference type="EMBL" id="BAD03895.1"/>
    </source>
</evidence>
<accession>Q6YUD2</accession>
<proteinExistence type="predicted"/>
<evidence type="ECO:0000313" key="2">
    <source>
        <dbReference type="Proteomes" id="UP000000763"/>
    </source>
</evidence>
<organism evidence="1 2">
    <name type="scientific">Oryza sativa subsp. japonica</name>
    <name type="common">Rice</name>
    <dbReference type="NCBI Taxonomy" id="39947"/>
    <lineage>
        <taxon>Eukaryota</taxon>
        <taxon>Viridiplantae</taxon>
        <taxon>Streptophyta</taxon>
        <taxon>Embryophyta</taxon>
        <taxon>Tracheophyta</taxon>
        <taxon>Spermatophyta</taxon>
        <taxon>Magnoliopsida</taxon>
        <taxon>Liliopsida</taxon>
        <taxon>Poales</taxon>
        <taxon>Poaceae</taxon>
        <taxon>BOP clade</taxon>
        <taxon>Oryzoideae</taxon>
        <taxon>Oryzeae</taxon>
        <taxon>Oryzinae</taxon>
        <taxon>Oryza</taxon>
        <taxon>Oryza sativa</taxon>
    </lineage>
</organism>
<dbReference type="AlphaFoldDB" id="Q6YUD2"/>
<reference evidence="2" key="2">
    <citation type="journal article" date="2008" name="Nucleic Acids Res.">
        <title>The rice annotation project database (RAP-DB): 2008 update.</title>
        <authorList>
            <consortium name="The rice annotation project (RAP)"/>
        </authorList>
    </citation>
    <scope>GENOME REANNOTATION</scope>
    <source>
        <strain evidence="2">cv. Nipponbare</strain>
    </source>
</reference>